<dbReference type="NCBIfam" id="TIGR00671">
    <property type="entry name" value="baf"/>
    <property type="match status" value="1"/>
</dbReference>
<gene>
    <name evidence="16" type="primary">coaX</name>
    <name evidence="17" type="ORF">PQG45_08760</name>
</gene>
<keyword evidence="18" id="KW-1185">Reference proteome</keyword>
<keyword evidence="11 16" id="KW-0067">ATP-binding</keyword>
<keyword evidence="7 16" id="KW-0963">Cytoplasm</keyword>
<accession>A0ABU3TTC2</accession>
<dbReference type="PANTHER" id="PTHR34265:SF1">
    <property type="entry name" value="TYPE III PANTOTHENATE KINASE"/>
    <property type="match status" value="1"/>
</dbReference>
<dbReference type="GO" id="GO:0004594">
    <property type="term" value="F:pantothenate kinase activity"/>
    <property type="evidence" value="ECO:0007669"/>
    <property type="project" value="UniProtKB-EC"/>
</dbReference>
<dbReference type="Gene3D" id="3.30.420.40">
    <property type="match status" value="1"/>
</dbReference>
<dbReference type="InterPro" id="IPR043129">
    <property type="entry name" value="ATPase_NBD"/>
</dbReference>
<feature type="binding site" evidence="16">
    <location>
        <position position="159"/>
    </location>
    <ligand>
        <name>substrate</name>
    </ligand>
</feature>
<feature type="active site" description="Proton acceptor" evidence="16">
    <location>
        <position position="88"/>
    </location>
</feature>
<evidence type="ECO:0000256" key="9">
    <source>
        <dbReference type="ARBA" id="ARBA00022741"/>
    </source>
</evidence>
<dbReference type="EC" id="2.7.1.33" evidence="6 16"/>
<evidence type="ECO:0000256" key="5">
    <source>
        <dbReference type="ARBA" id="ARBA00011738"/>
    </source>
</evidence>
<keyword evidence="12 16" id="KW-0630">Potassium</keyword>
<evidence type="ECO:0000256" key="14">
    <source>
        <dbReference type="ARBA" id="ARBA00038036"/>
    </source>
</evidence>
<protein>
    <recommendedName>
        <fullName evidence="15 16">Type III pantothenate kinase</fullName>
        <ecNumber evidence="6 16">2.7.1.33</ecNumber>
    </recommendedName>
    <alternativeName>
        <fullName evidence="16">PanK-III</fullName>
    </alternativeName>
    <alternativeName>
        <fullName evidence="16">Pantothenic acid kinase</fullName>
    </alternativeName>
</protein>
<comment type="cofactor">
    <cofactor evidence="16">
        <name>NH4(+)</name>
        <dbReference type="ChEBI" id="CHEBI:28938"/>
    </cofactor>
    <cofactor evidence="16">
        <name>K(+)</name>
        <dbReference type="ChEBI" id="CHEBI:29103"/>
    </cofactor>
    <text evidence="16">A monovalent cation. Ammonium or potassium.</text>
</comment>
<evidence type="ECO:0000256" key="15">
    <source>
        <dbReference type="ARBA" id="ARBA00040883"/>
    </source>
</evidence>
<dbReference type="Proteomes" id="UP001249959">
    <property type="component" value="Unassembled WGS sequence"/>
</dbReference>
<comment type="similarity">
    <text evidence="14 16">Belongs to the type III pantothenate kinase family.</text>
</comment>
<dbReference type="EMBL" id="JAVNWW010000004">
    <property type="protein sequence ID" value="MDU0809120.1"/>
    <property type="molecule type" value="Genomic_DNA"/>
</dbReference>
<evidence type="ECO:0000256" key="6">
    <source>
        <dbReference type="ARBA" id="ARBA00012102"/>
    </source>
</evidence>
<dbReference type="CDD" id="cd24015">
    <property type="entry name" value="ASKHA_NBD_PanK-III"/>
    <property type="match status" value="1"/>
</dbReference>
<proteinExistence type="inferred from homology"/>
<comment type="pathway">
    <text evidence="4 16">Cofactor biosynthesis; coenzyme A biosynthesis; CoA from (R)-pantothenate: step 1/5.</text>
</comment>
<comment type="cofactor">
    <cofactor evidence="2">
        <name>K(+)</name>
        <dbReference type="ChEBI" id="CHEBI:29103"/>
    </cofactor>
</comment>
<dbReference type="SUPFAM" id="SSF53067">
    <property type="entry name" value="Actin-like ATPase domain"/>
    <property type="match status" value="2"/>
</dbReference>
<evidence type="ECO:0000256" key="7">
    <source>
        <dbReference type="ARBA" id="ARBA00022490"/>
    </source>
</evidence>
<evidence type="ECO:0000256" key="1">
    <source>
        <dbReference type="ARBA" id="ARBA00001206"/>
    </source>
</evidence>
<dbReference type="RefSeq" id="WP_316070694.1">
    <property type="nucleotide sequence ID" value="NZ_JAVNWW010000004.1"/>
</dbReference>
<evidence type="ECO:0000256" key="10">
    <source>
        <dbReference type="ARBA" id="ARBA00022777"/>
    </source>
</evidence>
<keyword evidence="10 16" id="KW-0418">Kinase</keyword>
<keyword evidence="9 16" id="KW-0547">Nucleotide-binding</keyword>
<evidence type="ECO:0000256" key="8">
    <source>
        <dbReference type="ARBA" id="ARBA00022679"/>
    </source>
</evidence>
<evidence type="ECO:0000256" key="2">
    <source>
        <dbReference type="ARBA" id="ARBA00001958"/>
    </source>
</evidence>
<comment type="catalytic activity">
    <reaction evidence="1 16">
        <text>(R)-pantothenate + ATP = (R)-4'-phosphopantothenate + ADP + H(+)</text>
        <dbReference type="Rhea" id="RHEA:16373"/>
        <dbReference type="ChEBI" id="CHEBI:10986"/>
        <dbReference type="ChEBI" id="CHEBI:15378"/>
        <dbReference type="ChEBI" id="CHEBI:29032"/>
        <dbReference type="ChEBI" id="CHEBI:30616"/>
        <dbReference type="ChEBI" id="CHEBI:456216"/>
        <dbReference type="EC" id="2.7.1.33"/>
    </reaction>
</comment>
<evidence type="ECO:0000256" key="16">
    <source>
        <dbReference type="HAMAP-Rule" id="MF_01274"/>
    </source>
</evidence>
<feature type="binding site" evidence="16">
    <location>
        <begin position="86"/>
        <end position="89"/>
    </location>
    <ligand>
        <name>substrate</name>
    </ligand>
</feature>
<keyword evidence="13 16" id="KW-0173">Coenzyme A biosynthesis</keyword>
<dbReference type="Pfam" id="PF03309">
    <property type="entry name" value="Pan_kinase"/>
    <property type="match status" value="1"/>
</dbReference>
<comment type="subcellular location">
    <subcellularLocation>
        <location evidence="3 16">Cytoplasm</location>
    </subcellularLocation>
</comment>
<evidence type="ECO:0000256" key="13">
    <source>
        <dbReference type="ARBA" id="ARBA00022993"/>
    </source>
</evidence>
<evidence type="ECO:0000256" key="12">
    <source>
        <dbReference type="ARBA" id="ARBA00022958"/>
    </source>
</evidence>
<dbReference type="HAMAP" id="MF_01274">
    <property type="entry name" value="Pantothen_kinase_3"/>
    <property type="match status" value="1"/>
</dbReference>
<evidence type="ECO:0000256" key="3">
    <source>
        <dbReference type="ARBA" id="ARBA00004496"/>
    </source>
</evidence>
<feature type="binding site" evidence="16">
    <location>
        <begin position="6"/>
        <end position="13"/>
    </location>
    <ligand>
        <name>ATP</name>
        <dbReference type="ChEBI" id="CHEBI:30616"/>
    </ligand>
</feature>
<comment type="caution">
    <text evidence="16">Lacks conserved residue(s) required for the propagation of feature annotation.</text>
</comment>
<comment type="function">
    <text evidence="16">Catalyzes the phosphorylation of pantothenate (Pan), the first step in CoA biosynthesis.</text>
</comment>
<sequence length="218" mass="23752">MKLLLDFGNTRLKYAVYEGHTKINAGIIADLTVESIRQIPYFAQVESIHLSTVIDIPSPLSKLFSAKLVPNQLVIPGKDYDVSSLGEDRILLALGAGPSHLTICLGTCITYNLTDESHAFVGGAISPGIGMRGKAMHEQTAKLPHLIPQINYPHFGDNTASNLLAGVMAGVEFEIKGFVEEAQKRIPNLQIVLTGGDAQYFEHLYPVDPDLVWKGMLI</sequence>
<dbReference type="PANTHER" id="PTHR34265">
    <property type="entry name" value="TYPE III PANTOTHENATE KINASE"/>
    <property type="match status" value="1"/>
</dbReference>
<keyword evidence="8 16" id="KW-0808">Transferase</keyword>
<evidence type="ECO:0000256" key="4">
    <source>
        <dbReference type="ARBA" id="ARBA00005225"/>
    </source>
</evidence>
<evidence type="ECO:0000313" key="17">
    <source>
        <dbReference type="EMBL" id="MDU0809120.1"/>
    </source>
</evidence>
<evidence type="ECO:0000256" key="11">
    <source>
        <dbReference type="ARBA" id="ARBA00022840"/>
    </source>
</evidence>
<comment type="subunit">
    <text evidence="5 16">Homodimer.</text>
</comment>
<evidence type="ECO:0000313" key="18">
    <source>
        <dbReference type="Proteomes" id="UP001249959"/>
    </source>
</evidence>
<reference evidence="17 18" key="1">
    <citation type="submission" date="2023-09" db="EMBL/GenBank/DDBJ databases">
        <title>Aquirufa genomes.</title>
        <authorList>
            <person name="Pitt A."/>
        </authorList>
    </citation>
    <scope>NUCLEOTIDE SEQUENCE [LARGE SCALE GENOMIC DNA]</scope>
    <source>
        <strain evidence="17 18">LEOWEIH-7C</strain>
    </source>
</reference>
<feature type="binding site" evidence="16">
    <location>
        <position position="107"/>
    </location>
    <ligand>
        <name>ATP</name>
        <dbReference type="ChEBI" id="CHEBI:30616"/>
    </ligand>
</feature>
<name>A0ABU3TTC2_9BACT</name>
<organism evidence="17 18">
    <name type="scientific">Aquirufa regiilacus</name>
    <dbReference type="NCBI Taxonomy" id="3024868"/>
    <lineage>
        <taxon>Bacteria</taxon>
        <taxon>Pseudomonadati</taxon>
        <taxon>Bacteroidota</taxon>
        <taxon>Cytophagia</taxon>
        <taxon>Cytophagales</taxon>
        <taxon>Flectobacillaceae</taxon>
        <taxon>Aquirufa</taxon>
    </lineage>
</organism>
<comment type="caution">
    <text evidence="17">The sequence shown here is derived from an EMBL/GenBank/DDBJ whole genome shotgun (WGS) entry which is preliminary data.</text>
</comment>
<dbReference type="InterPro" id="IPR004619">
    <property type="entry name" value="Type_III_PanK"/>
</dbReference>